<sequence>MKRKREEKETAIAAGTAAAVMADRGGVRCVPELGFASAGRVRCLVAAAIQAGRDETPSSTKGSSGVMLYSALSVWRNRWLSLIRIFAGKGFLTLSMLILGFVSIDIPLDVCV</sequence>
<proteinExistence type="predicted"/>
<reference evidence="2" key="1">
    <citation type="submission" date="2013-07" db="EMBL/GenBank/DDBJ databases">
        <title>The genome of Eucalyptus grandis.</title>
        <authorList>
            <person name="Schmutz J."/>
            <person name="Hayes R."/>
            <person name="Myburg A."/>
            <person name="Tuskan G."/>
            <person name="Grattapaglia D."/>
            <person name="Rokhsar D.S."/>
        </authorList>
    </citation>
    <scope>NUCLEOTIDE SEQUENCE</scope>
    <source>
        <tissue evidence="2">Leaf extractions</tissue>
    </source>
</reference>
<evidence type="ECO:0000256" key="1">
    <source>
        <dbReference type="SAM" id="Phobius"/>
    </source>
</evidence>
<dbReference type="InParanoid" id="A0A059C5P6"/>
<gene>
    <name evidence="2" type="ORF">EUGRSUZ_E01964</name>
</gene>
<keyword evidence="1" id="KW-1133">Transmembrane helix</keyword>
<feature type="transmembrane region" description="Helical" evidence="1">
    <location>
        <begin position="82"/>
        <end position="104"/>
    </location>
</feature>
<evidence type="ECO:0000313" key="2">
    <source>
        <dbReference type="EMBL" id="KCW73476.1"/>
    </source>
</evidence>
<protein>
    <submittedName>
        <fullName evidence="2">Uncharacterized protein</fullName>
    </submittedName>
</protein>
<dbReference type="EMBL" id="KK198757">
    <property type="protein sequence ID" value="KCW73476.1"/>
    <property type="molecule type" value="Genomic_DNA"/>
</dbReference>
<organism evidence="2">
    <name type="scientific">Eucalyptus grandis</name>
    <name type="common">Flooded gum</name>
    <dbReference type="NCBI Taxonomy" id="71139"/>
    <lineage>
        <taxon>Eukaryota</taxon>
        <taxon>Viridiplantae</taxon>
        <taxon>Streptophyta</taxon>
        <taxon>Embryophyta</taxon>
        <taxon>Tracheophyta</taxon>
        <taxon>Spermatophyta</taxon>
        <taxon>Magnoliopsida</taxon>
        <taxon>eudicotyledons</taxon>
        <taxon>Gunneridae</taxon>
        <taxon>Pentapetalae</taxon>
        <taxon>rosids</taxon>
        <taxon>malvids</taxon>
        <taxon>Myrtales</taxon>
        <taxon>Myrtaceae</taxon>
        <taxon>Myrtoideae</taxon>
        <taxon>Eucalypteae</taxon>
        <taxon>Eucalyptus</taxon>
    </lineage>
</organism>
<keyword evidence="1" id="KW-0472">Membrane</keyword>
<keyword evidence="1" id="KW-0812">Transmembrane</keyword>
<accession>A0A059C5P6</accession>
<dbReference type="AlphaFoldDB" id="A0A059C5P6"/>
<dbReference type="Gramene" id="KCW73476">
    <property type="protein sequence ID" value="KCW73476"/>
    <property type="gene ID" value="EUGRSUZ_E01964"/>
</dbReference>
<name>A0A059C5P6_EUCGR</name>